<keyword evidence="1" id="KW-1185">Reference proteome</keyword>
<dbReference type="Proteomes" id="UP000694850">
    <property type="component" value="Unplaced"/>
</dbReference>
<name>A0AC54ZD50_ORYAF</name>
<reference evidence="2" key="1">
    <citation type="submission" date="2025-08" db="UniProtKB">
        <authorList>
            <consortium name="RefSeq"/>
        </authorList>
    </citation>
    <scope>IDENTIFICATION</scope>
</reference>
<evidence type="ECO:0000313" key="2">
    <source>
        <dbReference type="RefSeq" id="XP_042637865.1"/>
    </source>
</evidence>
<gene>
    <name evidence="2" type="primary">HPS4</name>
</gene>
<accession>A0AC54ZD50</accession>
<evidence type="ECO:0000313" key="1">
    <source>
        <dbReference type="Proteomes" id="UP000694850"/>
    </source>
</evidence>
<protein>
    <submittedName>
        <fullName evidence="2">Hermansky-Pudlak syndrome 4 protein</fullName>
    </submittedName>
</protein>
<proteinExistence type="predicted"/>
<dbReference type="RefSeq" id="XP_042637865.1">
    <property type="nucleotide sequence ID" value="XM_042781931.1"/>
</dbReference>
<sequence length="430" mass="47687">MATSATTQTKSASWWNYFFLYDGSKVKEEGDPTRAGICYFYPAQTLLDRQELLCGQIAGVVHCVSDVSGSPPTLIRLRKLKFAVKVDGDYLWALGCAVELPDVSCKQFLHQLIGFFSFYNGPVSLAYKNCSQEELSTEWDTFIEQILENTSDLHKIFNSLWNLDRTKVEPLLLLKAALILQTCQRSPHILAGCILYKGLIVSTQLPPSLTAKVLLHRVAHHAKRPPPRADVLQGRGTVLPQNVQVMPVFVTKQEADSLREFPVEPKAGSVFTGLCLVREQLEGQPSDQSQHGLYHSSLASLNGLEVHLKETLPKDEASPVNRTYNFTHYDSIQNVLMANLPPVATARDQRFLQAVNLIHSDFAQRPALYEVTVRNASTAVYACCSPVQETYFQQLASPARSSGFPSPQDGAFGLSGKAKQKLLKHGVNLL</sequence>
<organism evidence="1 2">
    <name type="scientific">Orycteropus afer afer</name>
    <dbReference type="NCBI Taxonomy" id="1230840"/>
    <lineage>
        <taxon>Eukaryota</taxon>
        <taxon>Metazoa</taxon>
        <taxon>Chordata</taxon>
        <taxon>Craniata</taxon>
        <taxon>Vertebrata</taxon>
        <taxon>Euteleostomi</taxon>
        <taxon>Mammalia</taxon>
        <taxon>Eutheria</taxon>
        <taxon>Afrotheria</taxon>
        <taxon>Tubulidentata</taxon>
        <taxon>Orycteropodidae</taxon>
        <taxon>Orycteropus</taxon>
    </lineage>
</organism>